<reference evidence="4 5" key="1">
    <citation type="journal article" date="2016" name="Genome Announc.">
        <title>Complete Genome Sequence of Thiostrepton-Producing Streptomyces laurentii ATCC 31255.</title>
        <authorList>
            <person name="Doi K."/>
            <person name="Fujino Y."/>
            <person name="Nagayoshi Y."/>
            <person name="Ohshima T."/>
            <person name="Ogata S."/>
        </authorList>
    </citation>
    <scope>NUCLEOTIDE SEQUENCE [LARGE SCALE GENOMIC DNA]</scope>
    <source>
        <strain evidence="4 5">ATCC 31255</strain>
    </source>
</reference>
<feature type="domain" description="PPM-type phosphatase" evidence="3">
    <location>
        <begin position="139"/>
        <end position="360"/>
    </location>
</feature>
<proteinExistence type="predicted"/>
<dbReference type="InterPro" id="IPR001932">
    <property type="entry name" value="PPM-type_phosphatase-like_dom"/>
</dbReference>
<keyword evidence="2" id="KW-0472">Membrane</keyword>
<keyword evidence="5" id="KW-1185">Reference proteome</keyword>
<name>A0A160P9Q5_STRLU</name>
<evidence type="ECO:0000313" key="4">
    <source>
        <dbReference type="EMBL" id="BAU87800.1"/>
    </source>
</evidence>
<dbReference type="SMART" id="SM00331">
    <property type="entry name" value="PP2C_SIG"/>
    <property type="match status" value="1"/>
</dbReference>
<evidence type="ECO:0000259" key="3">
    <source>
        <dbReference type="SMART" id="SM00331"/>
    </source>
</evidence>
<evidence type="ECO:0000256" key="1">
    <source>
        <dbReference type="ARBA" id="ARBA00022801"/>
    </source>
</evidence>
<dbReference type="Proteomes" id="UP000217676">
    <property type="component" value="Chromosome"/>
</dbReference>
<keyword evidence="1" id="KW-0378">Hydrolase</keyword>
<dbReference type="PANTHER" id="PTHR43156:SF2">
    <property type="entry name" value="STAGE II SPORULATION PROTEIN E"/>
    <property type="match status" value="1"/>
</dbReference>
<dbReference type="KEGG" id="slau:SLA_6934"/>
<feature type="transmembrane region" description="Helical" evidence="2">
    <location>
        <begin position="45"/>
        <end position="68"/>
    </location>
</feature>
<dbReference type="InterPro" id="IPR052016">
    <property type="entry name" value="Bact_Sigma-Reg"/>
</dbReference>
<keyword evidence="2" id="KW-0812">Transmembrane</keyword>
<protein>
    <submittedName>
        <fullName evidence="4">Integral membrane protein</fullName>
    </submittedName>
</protein>
<evidence type="ECO:0000256" key="2">
    <source>
        <dbReference type="SAM" id="Phobius"/>
    </source>
</evidence>
<dbReference type="AlphaFoldDB" id="A0A160P9Q5"/>
<organism evidence="4 5">
    <name type="scientific">Streptomyces laurentii</name>
    <dbReference type="NCBI Taxonomy" id="39478"/>
    <lineage>
        <taxon>Bacteria</taxon>
        <taxon>Bacillati</taxon>
        <taxon>Actinomycetota</taxon>
        <taxon>Actinomycetes</taxon>
        <taxon>Kitasatosporales</taxon>
        <taxon>Streptomycetaceae</taxon>
        <taxon>Streptomyces</taxon>
    </lineage>
</organism>
<dbReference type="PANTHER" id="PTHR43156">
    <property type="entry name" value="STAGE II SPORULATION PROTEIN E-RELATED"/>
    <property type="match status" value="1"/>
</dbReference>
<dbReference type="InterPro" id="IPR036457">
    <property type="entry name" value="PPM-type-like_dom_sf"/>
</dbReference>
<evidence type="ECO:0000313" key="5">
    <source>
        <dbReference type="Proteomes" id="UP000217676"/>
    </source>
</evidence>
<dbReference type="GO" id="GO:0016791">
    <property type="term" value="F:phosphatase activity"/>
    <property type="evidence" value="ECO:0007669"/>
    <property type="project" value="TreeGrafter"/>
</dbReference>
<accession>A0A160P9Q5</accession>
<dbReference type="SUPFAM" id="SSF81606">
    <property type="entry name" value="PP2C-like"/>
    <property type="match status" value="1"/>
</dbReference>
<sequence>MTRLAFSRSGTAYAVARMLPFLIIVASIVIDVATPDNNRYDRFLFAAPALAAIAWGPAATFGIGLLTMGASFGLAASRTDFQVVSGPVTLYSLLLVTLVSAWSSSLRRRRERQLQRMGSIAEATQHALLRPMPSRLGPVDFHLLYEASAQGARVGGDFYKALPSPDGVRLMVGDVQGKGLGAVETASLLLGSFRESAYTAGDLAEIARRLDTTMRRYASMCPDSEAADRFATVLLVEFPADEPVARILSCGHPAPLVQHGTAVTTVPIPSPALPVNLVGFENEEFDIVDIPFAPDDRLLLFTDGVSETRDAAGEFYPLEERVAAWSLRPADRVLPLLRDDLARFAAGKLGDDTTAILAVRH</sequence>
<gene>
    <name evidence="4" type="ORF">SLA_6934</name>
</gene>
<dbReference type="EMBL" id="AP017424">
    <property type="protein sequence ID" value="BAU87800.1"/>
    <property type="molecule type" value="Genomic_DNA"/>
</dbReference>
<keyword evidence="2" id="KW-1133">Transmembrane helix</keyword>
<feature type="transmembrane region" description="Helical" evidence="2">
    <location>
        <begin position="88"/>
        <end position="106"/>
    </location>
</feature>
<dbReference type="Pfam" id="PF07228">
    <property type="entry name" value="SpoIIE"/>
    <property type="match status" value="1"/>
</dbReference>
<dbReference type="Gene3D" id="3.60.40.10">
    <property type="entry name" value="PPM-type phosphatase domain"/>
    <property type="match status" value="1"/>
</dbReference>
<feature type="transmembrane region" description="Helical" evidence="2">
    <location>
        <begin position="12"/>
        <end position="33"/>
    </location>
</feature>